<dbReference type="GO" id="GO:0016020">
    <property type="term" value="C:membrane"/>
    <property type="evidence" value="ECO:0007669"/>
    <property type="project" value="UniProtKB-SubCell"/>
</dbReference>
<evidence type="ECO:0000256" key="6">
    <source>
        <dbReference type="SAM" id="Phobius"/>
    </source>
</evidence>
<feature type="transmembrane region" description="Helical" evidence="6">
    <location>
        <begin position="60"/>
        <end position="81"/>
    </location>
</feature>
<protein>
    <submittedName>
        <fullName evidence="8">MFS transporter</fullName>
    </submittedName>
</protein>
<comment type="subcellular location">
    <subcellularLocation>
        <location evidence="1">Membrane</location>
        <topology evidence="1">Multi-pass membrane protein</topology>
    </subcellularLocation>
</comment>
<organism evidence="8 9">
    <name type="scientific">Paraburkholderia dipogonis</name>
    <dbReference type="NCBI Taxonomy" id="1211383"/>
    <lineage>
        <taxon>Bacteria</taxon>
        <taxon>Pseudomonadati</taxon>
        <taxon>Pseudomonadota</taxon>
        <taxon>Betaproteobacteria</taxon>
        <taxon>Burkholderiales</taxon>
        <taxon>Burkholderiaceae</taxon>
        <taxon>Paraburkholderia</taxon>
    </lineage>
</organism>
<gene>
    <name evidence="8" type="ORF">E2553_32120</name>
</gene>
<evidence type="ECO:0000256" key="4">
    <source>
        <dbReference type="ARBA" id="ARBA00022989"/>
    </source>
</evidence>
<dbReference type="EMBL" id="SNVI01000002">
    <property type="protein sequence ID" value="TFE41321.1"/>
    <property type="molecule type" value="Genomic_DNA"/>
</dbReference>
<feature type="transmembrane region" description="Helical" evidence="6">
    <location>
        <begin position="21"/>
        <end position="40"/>
    </location>
</feature>
<feature type="transmembrane region" description="Helical" evidence="6">
    <location>
        <begin position="114"/>
        <end position="135"/>
    </location>
</feature>
<dbReference type="Pfam" id="PF07690">
    <property type="entry name" value="MFS_1"/>
    <property type="match status" value="1"/>
</dbReference>
<dbReference type="SUPFAM" id="SSF103473">
    <property type="entry name" value="MFS general substrate transporter"/>
    <property type="match status" value="1"/>
</dbReference>
<dbReference type="PANTHER" id="PTHR23505:SF79">
    <property type="entry name" value="PROTEIN SPINSTER"/>
    <property type="match status" value="1"/>
</dbReference>
<evidence type="ECO:0000313" key="9">
    <source>
        <dbReference type="Proteomes" id="UP000297385"/>
    </source>
</evidence>
<feature type="transmembrane region" description="Helical" evidence="6">
    <location>
        <begin position="405"/>
        <end position="428"/>
    </location>
</feature>
<evidence type="ECO:0000256" key="1">
    <source>
        <dbReference type="ARBA" id="ARBA00004141"/>
    </source>
</evidence>
<evidence type="ECO:0000259" key="7">
    <source>
        <dbReference type="PROSITE" id="PS50850"/>
    </source>
</evidence>
<feature type="transmembrane region" description="Helical" evidence="6">
    <location>
        <begin position="88"/>
        <end position="108"/>
    </location>
</feature>
<evidence type="ECO:0000313" key="8">
    <source>
        <dbReference type="EMBL" id="TFE41321.1"/>
    </source>
</evidence>
<dbReference type="GO" id="GO:0022857">
    <property type="term" value="F:transmembrane transporter activity"/>
    <property type="evidence" value="ECO:0007669"/>
    <property type="project" value="InterPro"/>
</dbReference>
<dbReference type="InterPro" id="IPR020846">
    <property type="entry name" value="MFS_dom"/>
</dbReference>
<feature type="transmembrane region" description="Helical" evidence="6">
    <location>
        <begin position="344"/>
        <end position="366"/>
    </location>
</feature>
<proteinExistence type="predicted"/>
<feature type="transmembrane region" description="Helical" evidence="6">
    <location>
        <begin position="273"/>
        <end position="294"/>
    </location>
</feature>
<sequence length="471" mass="48725">MNAVTAASDTDDADARRGHSYVVVLFFVCFAFSYLDRQIVSILVQPIKETLALTDTQIGLLQGFSFTLCYATAGVFIARLIDRSNRVRLIAVCVAIWAVSTALCGFAHNFGELLAARAGTAIAEAGLSPAALSIFSDLYSPRKVTRASSVFMLGPYIGGGVALFGGGMLLGSIEHGAGAAWLAGTGLNGWQAVFVAVGLPGLALAAIVALSVREPQRRGVSSPVGASAFEQAARGVVSPDHVSSTALAAEAAQDSTPPLKDVLRELFVKNRFCLPYFAAYVALITLFYSHAAWFPTLLIRHFHLTPRVVGQMAAPAYMFGGILGVLSTRWLAGRVSDAAAVRKVLALSASAAVLLVPAAIAMPLVGDVHIAVVLYGICAFAASVAMALAPVPIQVAIPNRMRGRSIALLVFLTNAISGGVGPFAVGFINERLGGQSSGLGVALACVGGVAAALSALLYGVAARRTPGLARA</sequence>
<dbReference type="AlphaFoldDB" id="A0A4Y8MV29"/>
<accession>A0A4Y8MV29</accession>
<dbReference type="InterPro" id="IPR011701">
    <property type="entry name" value="MFS"/>
</dbReference>
<feature type="transmembrane region" description="Helical" evidence="6">
    <location>
        <begin position="440"/>
        <end position="461"/>
    </location>
</feature>
<evidence type="ECO:0000256" key="3">
    <source>
        <dbReference type="ARBA" id="ARBA00022692"/>
    </source>
</evidence>
<reference evidence="8 9" key="1">
    <citation type="submission" date="2019-03" db="EMBL/GenBank/DDBJ databases">
        <title>Complete Genome Sequence of Paraburkholderia dipogonis ICMP 19430T, a Nitrogen-fixing Symbiont of the South African Invasive Legume Dipogon lignosus in New Zealand.</title>
        <authorList>
            <person name="De Meyer S.E."/>
        </authorList>
    </citation>
    <scope>NUCLEOTIDE SEQUENCE [LARGE SCALE GENOMIC DNA]</scope>
    <source>
        <strain evidence="8 9">ICMP 19430</strain>
    </source>
</reference>
<feature type="transmembrane region" description="Helical" evidence="6">
    <location>
        <begin position="190"/>
        <end position="212"/>
    </location>
</feature>
<dbReference type="Gene3D" id="1.20.1250.20">
    <property type="entry name" value="MFS general substrate transporter like domains"/>
    <property type="match status" value="1"/>
</dbReference>
<name>A0A4Y8MV29_9BURK</name>
<feature type="transmembrane region" description="Helical" evidence="6">
    <location>
        <begin position="314"/>
        <end position="332"/>
    </location>
</feature>
<keyword evidence="2" id="KW-0813">Transport</keyword>
<dbReference type="Proteomes" id="UP000297385">
    <property type="component" value="Unassembled WGS sequence"/>
</dbReference>
<dbReference type="PROSITE" id="PS50850">
    <property type="entry name" value="MFS"/>
    <property type="match status" value="1"/>
</dbReference>
<dbReference type="PANTHER" id="PTHR23505">
    <property type="entry name" value="SPINSTER"/>
    <property type="match status" value="1"/>
</dbReference>
<evidence type="ECO:0000256" key="5">
    <source>
        <dbReference type="ARBA" id="ARBA00023136"/>
    </source>
</evidence>
<dbReference type="RefSeq" id="WP_134464247.1">
    <property type="nucleotide sequence ID" value="NZ_JBHMFL010000140.1"/>
</dbReference>
<feature type="transmembrane region" description="Helical" evidence="6">
    <location>
        <begin position="147"/>
        <end position="170"/>
    </location>
</feature>
<dbReference type="GeneID" id="97309197"/>
<dbReference type="InterPro" id="IPR036259">
    <property type="entry name" value="MFS_trans_sf"/>
</dbReference>
<feature type="domain" description="Major facilitator superfamily (MFS) profile" evidence="7">
    <location>
        <begin position="22"/>
        <end position="466"/>
    </location>
</feature>
<dbReference type="InterPro" id="IPR044770">
    <property type="entry name" value="MFS_spinster-like"/>
</dbReference>
<keyword evidence="3 6" id="KW-0812">Transmembrane</keyword>
<keyword evidence="4 6" id="KW-1133">Transmembrane helix</keyword>
<evidence type="ECO:0000256" key="2">
    <source>
        <dbReference type="ARBA" id="ARBA00022448"/>
    </source>
</evidence>
<keyword evidence="5 6" id="KW-0472">Membrane</keyword>
<comment type="caution">
    <text evidence="8">The sequence shown here is derived from an EMBL/GenBank/DDBJ whole genome shotgun (WGS) entry which is preliminary data.</text>
</comment>
<feature type="transmembrane region" description="Helical" evidence="6">
    <location>
        <begin position="372"/>
        <end position="393"/>
    </location>
</feature>